<organism evidence="1 2">
    <name type="scientific">Wickerhamiella sorbophila</name>
    <dbReference type="NCBI Taxonomy" id="45607"/>
    <lineage>
        <taxon>Eukaryota</taxon>
        <taxon>Fungi</taxon>
        <taxon>Dikarya</taxon>
        <taxon>Ascomycota</taxon>
        <taxon>Saccharomycotina</taxon>
        <taxon>Dipodascomycetes</taxon>
        <taxon>Dipodascales</taxon>
        <taxon>Trichomonascaceae</taxon>
        <taxon>Wickerhamiella</taxon>
    </lineage>
</organism>
<keyword evidence="2" id="KW-1185">Reference proteome</keyword>
<reference evidence="1 2" key="1">
    <citation type="submission" date="2017-04" db="EMBL/GenBank/DDBJ databases">
        <title>Genome sequencing of [Candida] sorbophila.</title>
        <authorList>
            <person name="Ahn J.O."/>
        </authorList>
    </citation>
    <scope>NUCLEOTIDE SEQUENCE [LARGE SCALE GENOMIC DNA]</scope>
    <source>
        <strain evidence="1 2">DS02</strain>
    </source>
</reference>
<evidence type="ECO:0000313" key="1">
    <source>
        <dbReference type="EMBL" id="PRT54298.1"/>
    </source>
</evidence>
<dbReference type="EMBL" id="NDIQ01000021">
    <property type="protein sequence ID" value="PRT54298.1"/>
    <property type="molecule type" value="Genomic_DNA"/>
</dbReference>
<sequence length="808" mass="89223">MQSALVHSGSGVPRAKLIASSQRKFLAIAHHDGSISVFSLFEQLCSILNPHQSVCFMRIVRDSLLVGFSSGLFAKFNVYTGALKVSVKLDFEVRDCLLVESSILLIGDDPQMIVVHRKTLEIEHAVPLPAVPVHVTKYGSLAIIYCDGKIDYINEDTWELSHGFSLPPKGGKSGVEEPIVGASILPNGQWVIIRRHVWTLYEKEDTRLVSQFESAAVSPFNYCVPDAEGILVVCDDERVILIENNNVQVIDPTWPRCTLVGVAFLGIGRCAILRDLSYYVLDNSGQWKGPSTFTTITNSEWATSEGYMSDSKLIKSVKTQETVCELPSQISCLNIDKTTCYAGLTNGSLATIEVSDSDWKVSQVTRLLNSPVVGIQVCERWVVTWSSDTVGALSVRDKNLFHIIPIGRRVKYAYTFADHLRVAHALGDQEWDLETSMTITGGQPDVIYPKSFRTWKPIAVAPFDDEQNTFGVISTFYKGISVAIMPTKPTAQSAPLIYTVKAYQGGSIAESVEGLREHTSIGNYEDFVVHISSIDASMGRLAASILTAMWSPMRLTELENSAGTRALVLLNAVYPLVPVADWLRRQLGALFEGSRKDKLLGLQLLTKHPDLDLCSFPFKAIEETRDMCTTDTFICAVAKADIRLFNDLMAVAVKQQQLIPTALYCINVILENDAVTLKKDELASLVGTVTNSLSAGKLARDLLANIYWRYPKEVLFNRRKQKILVIVDSSPIFATVFDLRKSSHVDLTAPESGITAVEFVSDGAGVEGSSATQTYFWDLSTSVFSVFKRQVDKIEPQKITTTMVTKTL</sequence>
<protein>
    <submittedName>
        <fullName evidence="1">Uncharacterized protein</fullName>
    </submittedName>
</protein>
<evidence type="ECO:0000313" key="2">
    <source>
        <dbReference type="Proteomes" id="UP000238350"/>
    </source>
</evidence>
<gene>
    <name evidence="1" type="ORF">B9G98_01918</name>
</gene>
<dbReference type="AlphaFoldDB" id="A0A2T0FH21"/>
<name>A0A2T0FH21_9ASCO</name>
<dbReference type="RefSeq" id="XP_024664243.1">
    <property type="nucleotide sequence ID" value="XM_024808475.1"/>
</dbReference>
<dbReference type="Proteomes" id="UP000238350">
    <property type="component" value="Unassembled WGS sequence"/>
</dbReference>
<proteinExistence type="predicted"/>
<accession>A0A2T0FH21</accession>
<dbReference type="GeneID" id="36515666"/>
<dbReference type="SUPFAM" id="SSF50998">
    <property type="entry name" value="Quinoprotein alcohol dehydrogenase-like"/>
    <property type="match status" value="1"/>
</dbReference>
<dbReference type="InterPro" id="IPR011047">
    <property type="entry name" value="Quinoprotein_ADH-like_sf"/>
</dbReference>
<comment type="caution">
    <text evidence="1">The sequence shown here is derived from an EMBL/GenBank/DDBJ whole genome shotgun (WGS) entry which is preliminary data.</text>
</comment>